<organism evidence="2 3">
    <name type="scientific">Fusarium duplospermum</name>
    <dbReference type="NCBI Taxonomy" id="1325734"/>
    <lineage>
        <taxon>Eukaryota</taxon>
        <taxon>Fungi</taxon>
        <taxon>Dikarya</taxon>
        <taxon>Ascomycota</taxon>
        <taxon>Pezizomycotina</taxon>
        <taxon>Sordariomycetes</taxon>
        <taxon>Hypocreomycetidae</taxon>
        <taxon>Hypocreales</taxon>
        <taxon>Nectriaceae</taxon>
        <taxon>Fusarium</taxon>
        <taxon>Fusarium solani species complex</taxon>
    </lineage>
</organism>
<accession>A0A428PUJ0</accession>
<name>A0A428PUJ0_9HYPO</name>
<protein>
    <submittedName>
        <fullName evidence="2">Uncharacterized protein</fullName>
    </submittedName>
</protein>
<gene>
    <name evidence="2" type="ORF">CEP54_008697</name>
</gene>
<evidence type="ECO:0000313" key="2">
    <source>
        <dbReference type="EMBL" id="RSL56692.1"/>
    </source>
</evidence>
<feature type="compositionally biased region" description="Polar residues" evidence="1">
    <location>
        <begin position="1"/>
        <end position="13"/>
    </location>
</feature>
<dbReference type="Proteomes" id="UP000288168">
    <property type="component" value="Unassembled WGS sequence"/>
</dbReference>
<comment type="caution">
    <text evidence="2">The sequence shown here is derived from an EMBL/GenBank/DDBJ whole genome shotgun (WGS) entry which is preliminary data.</text>
</comment>
<dbReference type="EMBL" id="NKCI01000089">
    <property type="protein sequence ID" value="RSL56692.1"/>
    <property type="molecule type" value="Genomic_DNA"/>
</dbReference>
<reference evidence="2 3" key="1">
    <citation type="submission" date="2017-06" db="EMBL/GenBank/DDBJ databases">
        <title>Comparative genomic analysis of Ambrosia Fusariam Clade fungi.</title>
        <authorList>
            <person name="Stajich J.E."/>
            <person name="Carrillo J."/>
            <person name="Kijimoto T."/>
            <person name="Eskalen A."/>
            <person name="O'Donnell K."/>
            <person name="Kasson M."/>
        </authorList>
    </citation>
    <scope>NUCLEOTIDE SEQUENCE [LARGE SCALE GENOMIC DNA]</scope>
    <source>
        <strain evidence="2 3">NRRL62584</strain>
    </source>
</reference>
<proteinExistence type="predicted"/>
<feature type="region of interest" description="Disordered" evidence="1">
    <location>
        <begin position="1"/>
        <end position="22"/>
    </location>
</feature>
<keyword evidence="3" id="KW-1185">Reference proteome</keyword>
<evidence type="ECO:0000256" key="1">
    <source>
        <dbReference type="SAM" id="MobiDB-lite"/>
    </source>
</evidence>
<evidence type="ECO:0000313" key="3">
    <source>
        <dbReference type="Proteomes" id="UP000288168"/>
    </source>
</evidence>
<dbReference type="AlphaFoldDB" id="A0A428PUJ0"/>
<sequence length="174" mass="18573">MSALEMSTASGSRGAQARRVRPPVPGPVFHGMDASIHSLINLNAPFLCLCFTGLPEQATEDDGQVPVSIHRSLESTTASFSSSPPAAATAPKTQGSNLHTNLLLATANRIHRILTSTISIRHPSPANSSLVVFPAYLPRIRYILCDSDYDLVFSAPASSPLFHLSPFARAPARQ</sequence>